<organism evidence="1 2">
    <name type="scientific">Pseudomonas bharatica CSV86</name>
    <dbReference type="NCBI Taxonomy" id="1005395"/>
    <lineage>
        <taxon>Bacteria</taxon>
        <taxon>Pseudomonadati</taxon>
        <taxon>Pseudomonadota</taxon>
        <taxon>Gammaproteobacteria</taxon>
        <taxon>Pseudomonadales</taxon>
        <taxon>Pseudomonadaceae</taxon>
        <taxon>Pseudomonas</taxon>
        <taxon>Pseudomonas bharatica</taxon>
    </lineage>
</organism>
<dbReference type="eggNOG" id="COG2198">
    <property type="taxonomic scope" value="Bacteria"/>
</dbReference>
<sequence length="115" mass="13408">MSDSHVDRKVLSDLQDVMGDDYLKLLETFLYDSERRLNDLFRARNADELRLAAHSFKGSASNMGAHELAELCRQVEERVQQHSLFGIEHLIDQIRREFAEVHDIFCDECKRVQVS</sequence>
<dbReference type="GO" id="GO:0000160">
    <property type="term" value="P:phosphorelay signal transduction system"/>
    <property type="evidence" value="ECO:0007669"/>
    <property type="project" value="InterPro"/>
</dbReference>
<dbReference type="PROSITE" id="PS50894">
    <property type="entry name" value="HPT"/>
    <property type="match status" value="1"/>
</dbReference>
<dbReference type="Pfam" id="PF01627">
    <property type="entry name" value="Hpt"/>
    <property type="match status" value="1"/>
</dbReference>
<protein>
    <submittedName>
        <fullName evidence="1">Hpt domain-containing protein</fullName>
    </submittedName>
</protein>
<dbReference type="InterPro" id="IPR036641">
    <property type="entry name" value="HPT_dom_sf"/>
</dbReference>
<reference evidence="1 2" key="1">
    <citation type="journal article" date="2013" name="Genome Announc.">
        <title>Genome Sequence of Naphthalene-Degrading Soil Bacterium Pseudomonas putida CSV86.</title>
        <authorList>
            <person name="Phale P.S."/>
            <person name="Paliwal V."/>
            <person name="Raju S.C."/>
            <person name="Modak A."/>
            <person name="Purohit H.J."/>
        </authorList>
    </citation>
    <scope>NUCLEOTIDE SEQUENCE [LARGE SCALE GENOMIC DNA]</scope>
    <source>
        <strain evidence="1 2">CSV86</strain>
    </source>
</reference>
<dbReference type="OrthoDB" id="9131849at2"/>
<dbReference type="GO" id="GO:0004672">
    <property type="term" value="F:protein kinase activity"/>
    <property type="evidence" value="ECO:0007669"/>
    <property type="project" value="UniProtKB-ARBA"/>
</dbReference>
<dbReference type="Proteomes" id="UP000010448">
    <property type="component" value="Unassembled WGS sequence"/>
</dbReference>
<dbReference type="InterPro" id="IPR008207">
    <property type="entry name" value="Sig_transdc_His_kin_Hpt_dom"/>
</dbReference>
<dbReference type="EMBL" id="AMWJ02000002">
    <property type="protein sequence ID" value="NNJ16629.1"/>
    <property type="molecule type" value="Genomic_DNA"/>
</dbReference>
<dbReference type="SUPFAM" id="SSF47226">
    <property type="entry name" value="Histidine-containing phosphotransfer domain, HPT domain"/>
    <property type="match status" value="1"/>
</dbReference>
<dbReference type="CDD" id="cd00088">
    <property type="entry name" value="HPT"/>
    <property type="match status" value="1"/>
</dbReference>
<dbReference type="Gene3D" id="1.20.120.160">
    <property type="entry name" value="HPT domain"/>
    <property type="match status" value="1"/>
</dbReference>
<evidence type="ECO:0000313" key="1">
    <source>
        <dbReference type="EMBL" id="NNJ16629.1"/>
    </source>
</evidence>
<dbReference type="RefSeq" id="WP_009400035.1">
    <property type="nucleotide sequence ID" value="NZ_AMWJ02000002.1"/>
</dbReference>
<keyword evidence="2" id="KW-1185">Reference proteome</keyword>
<dbReference type="SMART" id="SM00073">
    <property type="entry name" value="HPT"/>
    <property type="match status" value="1"/>
</dbReference>
<accession>L1LZQ8</accession>
<dbReference type="AlphaFoldDB" id="L1LZQ8"/>
<gene>
    <name evidence="1" type="ORF">CSV86_016075</name>
</gene>
<proteinExistence type="predicted"/>
<name>L1LZQ8_9PSED</name>
<evidence type="ECO:0000313" key="2">
    <source>
        <dbReference type="Proteomes" id="UP000010448"/>
    </source>
</evidence>
<comment type="caution">
    <text evidence="1">The sequence shown here is derived from an EMBL/GenBank/DDBJ whole genome shotgun (WGS) entry which is preliminary data.</text>
</comment>